<dbReference type="Pfam" id="PF00111">
    <property type="entry name" value="Fer2"/>
    <property type="match status" value="1"/>
</dbReference>
<keyword evidence="2" id="KW-0408">Iron</keyword>
<keyword evidence="4" id="KW-1133">Transmembrane helix</keyword>
<keyword evidence="2" id="KW-0001">2Fe-2S</keyword>
<feature type="domain" description="2Fe-2S ferredoxin-type" evidence="5">
    <location>
        <begin position="1"/>
        <end position="98"/>
    </location>
</feature>
<sequence>MNFLHGRSLHQAEINGQTITVEPDETLLEAAQRQNINIPSICRVGGCGTCKCKLKSGKVDELTETAYLLTEREISDGFILACQSRLRSDVKIELDREGAIDGPPVKGVIVGKQMLTHDIARIDIQLDTPIRYRAGQFAEVTLTSMWDAPRSYSFSAAPGNDRQVSFTVRRVPGGRVSGHLVDQAHVGESVAVRGPGGHFYMRPGRGPVLMVAGGSGLAPILAMLQDMKRSGDTRPVTVLFGARSQKDLYALDEMAAYEKDWPNFRFVPVLSEADPSSPWDGRTGLVTEHIPELLGGATSAYLCGPPAMIDSAIAVLRQRGIADTNLHADRFVDQAPKLHTGFYGAVGLPTVERVPANILDYLKFFLLHGAGIGALVSILAGGAYTSLGLLGFLAFYVGGDALLGNDTRTPKYKSPWILTVQLWFILPLVALIVFAYIWTLSSGDPLGFGAWVAHLTHYDVLAAREATGFWHHLTGGILTGFVIGVLGTITAHELTHRTWEPVSMFIGRWLLSFSFDVGFAIEHVYGHHRYVSTEHDPATAPRGRNVYQHIVISTIRGNASAWRIEAERLKRKHLPVISLRNAYIRGLLMSAVLVAIAYWMAGWIGVLGFTGSALWGKSLLEIVNYMEHYGMVRAPDQAVQLRHSWNTNARMSSWAMFNLSRHSHHHAQGEVPYQNLMPLPEAPTMAAGYLTTILLTMIPPLWQRMMIPKLMEWDRHYATPEERELALRANQKSGLKALRFYDPRQWNKELAAG</sequence>
<dbReference type="InterPro" id="IPR017938">
    <property type="entry name" value="Riboflavin_synthase-like_b-brl"/>
</dbReference>
<dbReference type="InterPro" id="IPR008333">
    <property type="entry name" value="Cbr1-like_FAD-bd_dom"/>
</dbReference>
<dbReference type="PRINTS" id="PR00371">
    <property type="entry name" value="FPNCR"/>
</dbReference>
<dbReference type="Gene3D" id="3.40.50.80">
    <property type="entry name" value="Nucleotide-binding domain of ferredoxin-NADP reductase (FNR) module"/>
    <property type="match status" value="1"/>
</dbReference>
<keyword evidence="2" id="KW-0479">Metal-binding</keyword>
<dbReference type="Proteomes" id="UP000215158">
    <property type="component" value="Chromosome 1"/>
</dbReference>
<dbReference type="InterPro" id="IPR050415">
    <property type="entry name" value="MRET"/>
</dbReference>
<feature type="transmembrane region" description="Helical" evidence="4">
    <location>
        <begin position="587"/>
        <end position="609"/>
    </location>
</feature>
<name>A0A248VFJ3_9BURK</name>
<dbReference type="PANTHER" id="PTHR47354:SF5">
    <property type="entry name" value="PROTEIN RFBI"/>
    <property type="match status" value="1"/>
</dbReference>
<feature type="transmembrane region" description="Helical" evidence="4">
    <location>
        <begin position="416"/>
        <end position="438"/>
    </location>
</feature>
<keyword evidence="8" id="KW-1185">Reference proteome</keyword>
<dbReference type="Pfam" id="PF00970">
    <property type="entry name" value="FAD_binding_6"/>
    <property type="match status" value="1"/>
</dbReference>
<dbReference type="PROSITE" id="PS51384">
    <property type="entry name" value="FAD_FR"/>
    <property type="match status" value="1"/>
</dbReference>
<dbReference type="InterPro" id="IPR001709">
    <property type="entry name" value="Flavoprot_Pyr_Nucl_cyt_Rdtase"/>
</dbReference>
<dbReference type="CDD" id="cd00207">
    <property type="entry name" value="fer2"/>
    <property type="match status" value="1"/>
</dbReference>
<evidence type="ECO:0000259" key="6">
    <source>
        <dbReference type="PROSITE" id="PS51384"/>
    </source>
</evidence>
<dbReference type="GO" id="GO:0016491">
    <property type="term" value="F:oxidoreductase activity"/>
    <property type="evidence" value="ECO:0007669"/>
    <property type="project" value="InterPro"/>
</dbReference>
<dbReference type="InterPro" id="IPR039261">
    <property type="entry name" value="FNR_nucleotide-bd"/>
</dbReference>
<comment type="cofactor">
    <cofactor evidence="3">
        <name>[2Fe-2S] cluster</name>
        <dbReference type="ChEBI" id="CHEBI:190135"/>
    </cofactor>
</comment>
<dbReference type="InterPro" id="IPR001433">
    <property type="entry name" value="OxRdtase_FAD/NAD-bd"/>
</dbReference>
<dbReference type="InterPro" id="IPR012675">
    <property type="entry name" value="Beta-grasp_dom_sf"/>
</dbReference>
<evidence type="ECO:0000259" key="5">
    <source>
        <dbReference type="PROSITE" id="PS51085"/>
    </source>
</evidence>
<dbReference type="InterPro" id="IPR017927">
    <property type="entry name" value="FAD-bd_FR_type"/>
</dbReference>
<dbReference type="SUPFAM" id="SSF52343">
    <property type="entry name" value="Ferredoxin reductase-like, C-terminal NADP-linked domain"/>
    <property type="match status" value="1"/>
</dbReference>
<dbReference type="Gene3D" id="2.40.30.10">
    <property type="entry name" value="Translation factors"/>
    <property type="match status" value="1"/>
</dbReference>
<dbReference type="PROSITE" id="PS51085">
    <property type="entry name" value="2FE2S_FER_2"/>
    <property type="match status" value="1"/>
</dbReference>
<keyword evidence="4" id="KW-0812">Transmembrane</keyword>
<dbReference type="InterPro" id="IPR005804">
    <property type="entry name" value="FA_desaturase_dom"/>
</dbReference>
<evidence type="ECO:0000256" key="4">
    <source>
        <dbReference type="SAM" id="Phobius"/>
    </source>
</evidence>
<dbReference type="KEGG" id="parb:CJU94_03555"/>
<dbReference type="CDD" id="cd03512">
    <property type="entry name" value="Alkane-hydroxylase"/>
    <property type="match status" value="1"/>
</dbReference>
<protein>
    <submittedName>
        <fullName evidence="7">Flavodoxin reductase</fullName>
    </submittedName>
</protein>
<dbReference type="InterPro" id="IPR036010">
    <property type="entry name" value="2Fe-2S_ferredoxin-like_sf"/>
</dbReference>
<dbReference type="InterPro" id="IPR001041">
    <property type="entry name" value="2Fe-2S_ferredoxin-type"/>
</dbReference>
<dbReference type="GO" id="GO:0051537">
    <property type="term" value="F:2 iron, 2 sulfur cluster binding"/>
    <property type="evidence" value="ECO:0007669"/>
    <property type="project" value="UniProtKB-KW"/>
</dbReference>
<evidence type="ECO:0000313" key="8">
    <source>
        <dbReference type="Proteomes" id="UP000215158"/>
    </source>
</evidence>
<evidence type="ECO:0000256" key="1">
    <source>
        <dbReference type="ARBA" id="ARBA00001974"/>
    </source>
</evidence>
<dbReference type="CDD" id="cd06213">
    <property type="entry name" value="oxygenase_e_transfer_subunit"/>
    <property type="match status" value="1"/>
</dbReference>
<comment type="cofactor">
    <cofactor evidence="1">
        <name>FAD</name>
        <dbReference type="ChEBI" id="CHEBI:57692"/>
    </cofactor>
</comment>
<keyword evidence="2" id="KW-0411">Iron-sulfur</keyword>
<dbReference type="RefSeq" id="WP_024100076.1">
    <property type="nucleotide sequence ID" value="NZ_CP022989.1"/>
</dbReference>
<dbReference type="AlphaFoldDB" id="A0A248VFJ3"/>
<feature type="transmembrane region" description="Helical" evidence="4">
    <location>
        <begin position="469"/>
        <end position="489"/>
    </location>
</feature>
<feature type="domain" description="FAD-binding FR-type" evidence="6">
    <location>
        <begin position="102"/>
        <end position="202"/>
    </location>
</feature>
<dbReference type="PRINTS" id="PR00410">
    <property type="entry name" value="PHEHYDRXLASE"/>
</dbReference>
<feature type="transmembrane region" description="Helical" evidence="4">
    <location>
        <begin position="682"/>
        <end position="702"/>
    </location>
</feature>
<dbReference type="SUPFAM" id="SSF63380">
    <property type="entry name" value="Riboflavin synthase domain-like"/>
    <property type="match status" value="1"/>
</dbReference>
<evidence type="ECO:0000256" key="3">
    <source>
        <dbReference type="ARBA" id="ARBA00034078"/>
    </source>
</evidence>
<dbReference type="PANTHER" id="PTHR47354">
    <property type="entry name" value="NADH OXIDOREDUCTASE HCR"/>
    <property type="match status" value="1"/>
</dbReference>
<gene>
    <name evidence="7" type="ORF">CJU94_03555</name>
</gene>
<dbReference type="PROSITE" id="PS00197">
    <property type="entry name" value="2FE2S_FER_1"/>
    <property type="match status" value="1"/>
</dbReference>
<dbReference type="GO" id="GO:0006629">
    <property type="term" value="P:lipid metabolic process"/>
    <property type="evidence" value="ECO:0007669"/>
    <property type="project" value="InterPro"/>
</dbReference>
<dbReference type="Pfam" id="PF00175">
    <property type="entry name" value="NAD_binding_1"/>
    <property type="match status" value="1"/>
</dbReference>
<accession>A0A248VFJ3</accession>
<dbReference type="SUPFAM" id="SSF54292">
    <property type="entry name" value="2Fe-2S ferredoxin-like"/>
    <property type="match status" value="1"/>
</dbReference>
<dbReference type="EMBL" id="CP022989">
    <property type="protein sequence ID" value="ASV97321.1"/>
    <property type="molecule type" value="Genomic_DNA"/>
</dbReference>
<keyword evidence="4" id="KW-0472">Membrane</keyword>
<evidence type="ECO:0000256" key="2">
    <source>
        <dbReference type="ARBA" id="ARBA00022714"/>
    </source>
</evidence>
<organism evidence="7 8">
    <name type="scientific">Paraburkholderia aromaticivorans</name>
    <dbReference type="NCBI Taxonomy" id="2026199"/>
    <lineage>
        <taxon>Bacteria</taxon>
        <taxon>Pseudomonadati</taxon>
        <taxon>Pseudomonadota</taxon>
        <taxon>Betaproteobacteria</taxon>
        <taxon>Burkholderiales</taxon>
        <taxon>Burkholderiaceae</taxon>
        <taxon>Paraburkholderia</taxon>
    </lineage>
</organism>
<dbReference type="Pfam" id="PF00487">
    <property type="entry name" value="FA_desaturase"/>
    <property type="match status" value="1"/>
</dbReference>
<evidence type="ECO:0000313" key="7">
    <source>
        <dbReference type="EMBL" id="ASV97321.1"/>
    </source>
</evidence>
<dbReference type="InterPro" id="IPR006058">
    <property type="entry name" value="2Fe2S_fd_BS"/>
</dbReference>
<dbReference type="InterPro" id="IPR033885">
    <property type="entry name" value="AlkB/XylM"/>
</dbReference>
<dbReference type="OrthoDB" id="4759734at2"/>
<proteinExistence type="predicted"/>
<reference evidence="7 8" key="1">
    <citation type="submission" date="2017-08" db="EMBL/GenBank/DDBJ databases">
        <title>Identification and genetic characteristics of simultaneous BTEX- and naphthalene-degrading Paraburkholderia sp. BN5 isolated from petroleum-contaminated soil.</title>
        <authorList>
            <person name="Lee Y."/>
            <person name="Jeon C.O."/>
        </authorList>
    </citation>
    <scope>NUCLEOTIDE SEQUENCE [LARGE SCALE GENOMIC DNA]</scope>
    <source>
        <strain evidence="7 8">BN5</strain>
    </source>
</reference>
<dbReference type="Gene3D" id="3.10.20.30">
    <property type="match status" value="1"/>
</dbReference>